<accession>C0FXZ6</accession>
<evidence type="ECO:0000313" key="2">
    <source>
        <dbReference type="Proteomes" id="UP000003561"/>
    </source>
</evidence>
<dbReference type="RefSeq" id="WP_007889759.1">
    <property type="nucleotide sequence ID" value="NZ_ACFY01000152.1"/>
</dbReference>
<dbReference type="EMBL" id="ACFY01000152">
    <property type="protein sequence ID" value="EEG92580.1"/>
    <property type="molecule type" value="Genomic_DNA"/>
</dbReference>
<sequence length="62" mass="7391">MNIDHARNSPDYGILESYIEDDKRGHNLTEDAFRVNHVNEIIKQSPEVWKAAKEDFEIYQNW</sequence>
<dbReference type="AlphaFoldDB" id="C0FXZ6"/>
<proteinExistence type="predicted"/>
<reference evidence="1 2" key="2">
    <citation type="submission" date="2009-03" db="EMBL/GenBank/DDBJ databases">
        <title>Draft genome sequence of Roseburia inulinivorans (DSM 16841).</title>
        <authorList>
            <person name="Sudarsanam P."/>
            <person name="Ley R."/>
            <person name="Guruge J."/>
            <person name="Turnbaugh P.J."/>
            <person name="Mahowald M."/>
            <person name="Liep D."/>
            <person name="Gordon J."/>
        </authorList>
    </citation>
    <scope>NUCLEOTIDE SEQUENCE [LARGE SCALE GENOMIC DNA]</scope>
    <source>
        <strain evidence="1 2">DSM 16841</strain>
    </source>
</reference>
<reference evidence="1 2" key="1">
    <citation type="submission" date="2009-02" db="EMBL/GenBank/DDBJ databases">
        <authorList>
            <person name="Fulton L."/>
            <person name="Clifton S."/>
            <person name="Fulton B."/>
            <person name="Xu J."/>
            <person name="Minx P."/>
            <person name="Pepin K.H."/>
            <person name="Johnson M."/>
            <person name="Bhonagiri V."/>
            <person name="Nash W.E."/>
            <person name="Mardis E.R."/>
            <person name="Wilson R.K."/>
        </authorList>
    </citation>
    <scope>NUCLEOTIDE SEQUENCE [LARGE SCALE GENOMIC DNA]</scope>
    <source>
        <strain evidence="1 2">DSM 16841</strain>
    </source>
</reference>
<protein>
    <submittedName>
        <fullName evidence="1">Uncharacterized protein</fullName>
    </submittedName>
</protein>
<organism evidence="1 2">
    <name type="scientific">Roseburia inulinivorans DSM 16841</name>
    <dbReference type="NCBI Taxonomy" id="622312"/>
    <lineage>
        <taxon>Bacteria</taxon>
        <taxon>Bacillati</taxon>
        <taxon>Bacillota</taxon>
        <taxon>Clostridia</taxon>
        <taxon>Lachnospirales</taxon>
        <taxon>Lachnospiraceae</taxon>
        <taxon>Roseburia</taxon>
    </lineage>
</organism>
<dbReference type="GeneID" id="75161578"/>
<gene>
    <name evidence="1" type="ORF">ROSEINA2194_03635</name>
</gene>
<comment type="caution">
    <text evidence="1">The sequence shown here is derived from an EMBL/GenBank/DDBJ whole genome shotgun (WGS) entry which is preliminary data.</text>
</comment>
<dbReference type="Proteomes" id="UP000003561">
    <property type="component" value="Unassembled WGS sequence"/>
</dbReference>
<name>C0FXZ6_9FIRM</name>
<evidence type="ECO:0000313" key="1">
    <source>
        <dbReference type="EMBL" id="EEG92580.1"/>
    </source>
</evidence>